<dbReference type="AlphaFoldDB" id="A0A0R2MTM7"/>
<organism evidence="3 4">
    <name type="scientific">Lacticaseibacillus saniviri JCM 17471 = DSM 24301</name>
    <dbReference type="NCBI Taxonomy" id="1293598"/>
    <lineage>
        <taxon>Bacteria</taxon>
        <taxon>Bacillati</taxon>
        <taxon>Bacillota</taxon>
        <taxon>Bacilli</taxon>
        <taxon>Lactobacillales</taxon>
        <taxon>Lactobacillaceae</taxon>
        <taxon>Lacticaseibacillus</taxon>
    </lineage>
</organism>
<keyword evidence="4" id="KW-1185">Reference proteome</keyword>
<dbReference type="PANTHER" id="PTHR46825">
    <property type="entry name" value="D-ALANYL-D-ALANINE-CARBOXYPEPTIDASE/ENDOPEPTIDASE AMPH"/>
    <property type="match status" value="1"/>
</dbReference>
<dbReference type="InterPro" id="IPR012338">
    <property type="entry name" value="Beta-lactam/transpept-like"/>
</dbReference>
<dbReference type="InterPro" id="IPR050491">
    <property type="entry name" value="AmpC-like"/>
</dbReference>
<dbReference type="PANTHER" id="PTHR46825:SF8">
    <property type="entry name" value="BETA-LACTAMASE-RELATED"/>
    <property type="match status" value="1"/>
</dbReference>
<dbReference type="InterPro" id="IPR024968">
    <property type="entry name" value="SlpA_C_lactobacillus"/>
</dbReference>
<dbReference type="SUPFAM" id="SSF56601">
    <property type="entry name" value="beta-lactamase/transpeptidase-like"/>
    <property type="match status" value="1"/>
</dbReference>
<feature type="domain" description="S-layer protein C-terminal" evidence="2">
    <location>
        <begin position="36"/>
        <end position="73"/>
    </location>
</feature>
<protein>
    <submittedName>
        <fullName evidence="3">Beta-lactamase class C related penicillin binding protein</fullName>
    </submittedName>
</protein>
<dbReference type="STRING" id="1293598.IV56_GL000604"/>
<feature type="domain" description="Beta-lactamase-related" evidence="1">
    <location>
        <begin position="166"/>
        <end position="451"/>
    </location>
</feature>
<name>A0A0R2MTM7_9LACO</name>
<dbReference type="EMBL" id="JQCE01000027">
    <property type="protein sequence ID" value="KRO16917.1"/>
    <property type="molecule type" value="Genomic_DNA"/>
</dbReference>
<sequence length="467" mass="50507">MLVVPAVTTQAATLDFNVGYINYVAGYGVALFDAPNGKPIGDRKLAHGSSWKVTGQTTVNGQTWYNLGGNQWVSGQYLKSTPPLPETPLNTVGTVNYVPGYSIAIWDSYRSDHQFTGKKLAHGTSWRVYKQVINNGVPWYNLGGNQWIDGTYFRLQAANQIGQRADTLLSQEGFSGMALAYQNGQIVFQQAYGQASANTDNTPTTLYPVYSMQKQFTAAIIQQLVASGQLSYAQTMDKFYPGLPNAKQVTVRNLITHTSGYGNGASSGKVLDETSSIQWVTNHIKSIGSIGTYNYQDGNYTILAGIIAQITKSSYATQLNQRILQPLGLHGVISNTLPSGAANLYTGNYRPEQVPSVLLSELVGAGNLWLDANSIYQFEKSLDGTLLTHAQFLDMSQTPAGSIYAAGMWHPTAGVRRVHGAVSLSGGNSDAYYWGSLNGQSGVILVGNKTDQLSGDPTTQALYQYLN</sequence>
<dbReference type="PATRIC" id="fig|1293598.4.peg.646"/>
<reference evidence="3 4" key="1">
    <citation type="journal article" date="2015" name="Genome Announc.">
        <title>Expanding the biotechnology potential of lactobacilli through comparative genomics of 213 strains and associated genera.</title>
        <authorList>
            <person name="Sun Z."/>
            <person name="Harris H.M."/>
            <person name="McCann A."/>
            <person name="Guo C."/>
            <person name="Argimon S."/>
            <person name="Zhang W."/>
            <person name="Yang X."/>
            <person name="Jeffery I.B."/>
            <person name="Cooney J.C."/>
            <person name="Kagawa T.F."/>
            <person name="Liu W."/>
            <person name="Song Y."/>
            <person name="Salvetti E."/>
            <person name="Wrobel A."/>
            <person name="Rasinkangas P."/>
            <person name="Parkhill J."/>
            <person name="Rea M.C."/>
            <person name="O'Sullivan O."/>
            <person name="Ritari J."/>
            <person name="Douillard F.P."/>
            <person name="Paul Ross R."/>
            <person name="Yang R."/>
            <person name="Briner A.E."/>
            <person name="Felis G.E."/>
            <person name="de Vos W.M."/>
            <person name="Barrangou R."/>
            <person name="Klaenhammer T.R."/>
            <person name="Caufield P.W."/>
            <person name="Cui Y."/>
            <person name="Zhang H."/>
            <person name="O'Toole P.W."/>
        </authorList>
    </citation>
    <scope>NUCLEOTIDE SEQUENCE [LARGE SCALE GENOMIC DNA]</scope>
    <source>
        <strain evidence="3 4">DSM 24301</strain>
    </source>
</reference>
<dbReference type="Proteomes" id="UP000050969">
    <property type="component" value="Unassembled WGS sequence"/>
</dbReference>
<accession>A0A0R2MTM7</accession>
<gene>
    <name evidence="3" type="ORF">IV56_GL000604</name>
</gene>
<comment type="caution">
    <text evidence="3">The sequence shown here is derived from an EMBL/GenBank/DDBJ whole genome shotgun (WGS) entry which is preliminary data.</text>
</comment>
<dbReference type="InterPro" id="IPR001466">
    <property type="entry name" value="Beta-lactam-related"/>
</dbReference>
<evidence type="ECO:0000259" key="1">
    <source>
        <dbReference type="Pfam" id="PF00144"/>
    </source>
</evidence>
<proteinExistence type="predicted"/>
<evidence type="ECO:0000259" key="2">
    <source>
        <dbReference type="Pfam" id="PF03217"/>
    </source>
</evidence>
<evidence type="ECO:0000313" key="3">
    <source>
        <dbReference type="EMBL" id="KRO16917.1"/>
    </source>
</evidence>
<dbReference type="Pfam" id="PF00144">
    <property type="entry name" value="Beta-lactamase"/>
    <property type="match status" value="1"/>
</dbReference>
<dbReference type="Gene3D" id="3.40.710.10">
    <property type="entry name" value="DD-peptidase/beta-lactamase superfamily"/>
    <property type="match status" value="1"/>
</dbReference>
<dbReference type="Pfam" id="PF03217">
    <property type="entry name" value="SlpA"/>
    <property type="match status" value="1"/>
</dbReference>
<evidence type="ECO:0000313" key="4">
    <source>
        <dbReference type="Proteomes" id="UP000050969"/>
    </source>
</evidence>